<accession>A0AAE3DY80</accession>
<dbReference type="EMBL" id="JAJEQM010000004">
    <property type="protein sequence ID" value="MCC2209985.1"/>
    <property type="molecule type" value="Genomic_DNA"/>
</dbReference>
<keyword evidence="2" id="KW-0732">Signal</keyword>
<gene>
    <name evidence="3" type="ORF">LKE05_04130</name>
</gene>
<sequence length="712" mass="77506">MIKRIVAVMSALALAVGLLPTVLADEVTSTKPEITVVAKRITGEDNYMEISLEVNGDYEDYSSVGAVLQYDPSLIVPTTWDDEATAVDMSESTTWATRRALPTLGKDTWTTHTALTYIESKTDTATNQTTKTGYLYLGAEYPGVVPNNTTDPSATADPDATPTPTKTPTVTPTPDPKATPDPDQHQNPVVVARFTYADENAKKKIEDQWTSAWDSDWTQNKVLTIASDDVSSVSPAQFGFTIYKADFSMKGYQYDYTDSVLETSEQAANKDIEIVLGQGKSAKAGGLSLNDIYVTMFYDWDDSLIGTLTCGVGEDATESVNDYVKEKFIHPDLQTNTNYSSKERTDNYRGEYPHAGPNSTDPTTPGGTGTVTNGSDYPLTNKLEYCFAGKTIHADAPYAGGWTKVSASNMSDTWTALDNATTFDLMPELGADGNPVDSSQTKPDMESFDFSDVTTDDIDGGTLVVKAVYTPGTLLNGNDSSYYSAIGPITYDAIGALTNGVYSIKFNYRRINDKGYGVTRIKEAKIRMALMQEGASSDTYMSVDVENSDNFRVEMIPTDAVKTVGYSLFDVYSENIMTGVRASVDNGLGIIYNETSDNKGFIFIGRMRGFVKSAYDQNNGGSLNWTNNSTLAMIKELNFRPSKTAQYTARTLTAGKNKILACVSEATVANGGDCPLDLTYYQIQYYIIQGSLVANSVAQPYCEANYSWCAPS</sequence>
<feature type="region of interest" description="Disordered" evidence="1">
    <location>
        <begin position="334"/>
        <end position="374"/>
    </location>
</feature>
<dbReference type="RefSeq" id="WP_308456016.1">
    <property type="nucleotide sequence ID" value="NZ_JAJEQM010000004.1"/>
</dbReference>
<dbReference type="Proteomes" id="UP001198242">
    <property type="component" value="Unassembled WGS sequence"/>
</dbReference>
<feature type="chain" id="PRO_5041969549" evidence="2">
    <location>
        <begin position="25"/>
        <end position="712"/>
    </location>
</feature>
<keyword evidence="4" id="KW-1185">Reference proteome</keyword>
<evidence type="ECO:0000256" key="2">
    <source>
        <dbReference type="SAM" id="SignalP"/>
    </source>
</evidence>
<dbReference type="AlphaFoldDB" id="A0AAE3DY80"/>
<comment type="caution">
    <text evidence="3">The sequence shown here is derived from an EMBL/GenBank/DDBJ whole genome shotgun (WGS) entry which is preliminary data.</text>
</comment>
<proteinExistence type="predicted"/>
<feature type="compositionally biased region" description="Basic and acidic residues" evidence="1">
    <location>
        <begin position="341"/>
        <end position="352"/>
    </location>
</feature>
<protein>
    <submittedName>
        <fullName evidence="3">Uncharacterized protein</fullName>
    </submittedName>
</protein>
<reference evidence="3 4" key="1">
    <citation type="submission" date="2021-10" db="EMBL/GenBank/DDBJ databases">
        <title>Anaerobic single-cell dispensing facilitates the cultivation of human gut bacteria.</title>
        <authorList>
            <person name="Afrizal A."/>
        </authorList>
    </citation>
    <scope>NUCLEOTIDE SEQUENCE [LARGE SCALE GENOMIC DNA]</scope>
    <source>
        <strain evidence="3 4">CLA-AA-H232</strain>
    </source>
</reference>
<feature type="region of interest" description="Disordered" evidence="1">
    <location>
        <begin position="145"/>
        <end position="185"/>
    </location>
</feature>
<feature type="signal peptide" evidence="2">
    <location>
        <begin position="1"/>
        <end position="24"/>
    </location>
</feature>
<organism evidence="3 4">
    <name type="scientific">Hominilimicola fabiformis</name>
    <dbReference type="NCBI Taxonomy" id="2885356"/>
    <lineage>
        <taxon>Bacteria</taxon>
        <taxon>Bacillati</taxon>
        <taxon>Bacillota</taxon>
        <taxon>Clostridia</taxon>
        <taxon>Eubacteriales</taxon>
        <taxon>Oscillospiraceae</taxon>
        <taxon>Hominilimicola</taxon>
    </lineage>
</organism>
<evidence type="ECO:0000313" key="3">
    <source>
        <dbReference type="EMBL" id="MCC2209985.1"/>
    </source>
</evidence>
<evidence type="ECO:0000256" key="1">
    <source>
        <dbReference type="SAM" id="MobiDB-lite"/>
    </source>
</evidence>
<feature type="compositionally biased region" description="Low complexity" evidence="1">
    <location>
        <begin position="149"/>
        <end position="170"/>
    </location>
</feature>
<name>A0AAE3DY80_9FIRM</name>
<evidence type="ECO:0000313" key="4">
    <source>
        <dbReference type="Proteomes" id="UP001198242"/>
    </source>
</evidence>
<feature type="compositionally biased region" description="Low complexity" evidence="1">
    <location>
        <begin position="356"/>
        <end position="374"/>
    </location>
</feature>